<reference evidence="3" key="5">
    <citation type="journal article" date="2021" name="G3 (Bethesda)">
        <title>Aegilops tauschii genome assembly Aet v5.0 features greater sequence contiguity and improved annotation.</title>
        <authorList>
            <person name="Wang L."/>
            <person name="Zhu T."/>
            <person name="Rodriguez J.C."/>
            <person name="Deal K.R."/>
            <person name="Dubcovsky J."/>
            <person name="McGuire P.E."/>
            <person name="Lux T."/>
            <person name="Spannagl M."/>
            <person name="Mayer K.F.X."/>
            <person name="Baldrich P."/>
            <person name="Meyers B.C."/>
            <person name="Huo N."/>
            <person name="Gu Y.Q."/>
            <person name="Zhou H."/>
            <person name="Devos K.M."/>
            <person name="Bennetzen J.L."/>
            <person name="Unver T."/>
            <person name="Budak H."/>
            <person name="Gulick P.J."/>
            <person name="Galiba G."/>
            <person name="Kalapos B."/>
            <person name="Nelson D.R."/>
            <person name="Li P."/>
            <person name="You F.M."/>
            <person name="Luo M.C."/>
            <person name="Dvorak J."/>
        </authorList>
    </citation>
    <scope>NUCLEOTIDE SEQUENCE [LARGE SCALE GENOMIC DNA]</scope>
    <source>
        <strain evidence="3">cv. AL8/78</strain>
    </source>
</reference>
<feature type="compositionally biased region" description="Basic and acidic residues" evidence="2">
    <location>
        <begin position="104"/>
        <end position="141"/>
    </location>
</feature>
<feature type="compositionally biased region" description="Acidic residues" evidence="2">
    <location>
        <begin position="142"/>
        <end position="157"/>
    </location>
</feature>
<accession>A0A453CTD2</accession>
<evidence type="ECO:0000256" key="2">
    <source>
        <dbReference type="SAM" id="MobiDB-lite"/>
    </source>
</evidence>
<dbReference type="PANTHER" id="PTHR48459">
    <property type="entry name" value="CUE DOMAIN-CONTAINING PROTEIN"/>
    <property type="match status" value="1"/>
</dbReference>
<dbReference type="EnsemblPlants" id="AET2Gv20953600.11">
    <property type="protein sequence ID" value="AET2Gv20953600.11"/>
    <property type="gene ID" value="AET2Gv20953600"/>
</dbReference>
<dbReference type="PANTHER" id="PTHR48459:SF1">
    <property type="entry name" value="CUE DOMAIN-CONTAINING PROTEIN"/>
    <property type="match status" value="1"/>
</dbReference>
<evidence type="ECO:0000256" key="1">
    <source>
        <dbReference type="SAM" id="Coils"/>
    </source>
</evidence>
<reference evidence="3" key="4">
    <citation type="submission" date="2019-03" db="UniProtKB">
        <authorList>
            <consortium name="EnsemblPlants"/>
        </authorList>
    </citation>
    <scope>IDENTIFICATION</scope>
</reference>
<reference evidence="4" key="1">
    <citation type="journal article" date="2014" name="Science">
        <title>Ancient hybridizations among the ancestral genomes of bread wheat.</title>
        <authorList>
            <consortium name="International Wheat Genome Sequencing Consortium,"/>
            <person name="Marcussen T."/>
            <person name="Sandve S.R."/>
            <person name="Heier L."/>
            <person name="Spannagl M."/>
            <person name="Pfeifer M."/>
            <person name="Jakobsen K.S."/>
            <person name="Wulff B.B."/>
            <person name="Steuernagel B."/>
            <person name="Mayer K.F."/>
            <person name="Olsen O.A."/>
        </authorList>
    </citation>
    <scope>NUCLEOTIDE SEQUENCE [LARGE SCALE GENOMIC DNA]</scope>
    <source>
        <strain evidence="4">cv. AL8/78</strain>
    </source>
</reference>
<protein>
    <submittedName>
        <fullName evidence="3">Uncharacterized protein</fullName>
    </submittedName>
</protein>
<proteinExistence type="predicted"/>
<dbReference type="AlphaFoldDB" id="A0A453CTD2"/>
<organism evidence="3 4">
    <name type="scientific">Aegilops tauschii subsp. strangulata</name>
    <name type="common">Goatgrass</name>
    <dbReference type="NCBI Taxonomy" id="200361"/>
    <lineage>
        <taxon>Eukaryota</taxon>
        <taxon>Viridiplantae</taxon>
        <taxon>Streptophyta</taxon>
        <taxon>Embryophyta</taxon>
        <taxon>Tracheophyta</taxon>
        <taxon>Spermatophyta</taxon>
        <taxon>Magnoliopsida</taxon>
        <taxon>Liliopsida</taxon>
        <taxon>Poales</taxon>
        <taxon>Poaceae</taxon>
        <taxon>BOP clade</taxon>
        <taxon>Pooideae</taxon>
        <taxon>Triticodae</taxon>
        <taxon>Triticeae</taxon>
        <taxon>Triticinae</taxon>
        <taxon>Aegilops</taxon>
    </lineage>
</organism>
<keyword evidence="1" id="KW-0175">Coiled coil</keyword>
<evidence type="ECO:0000313" key="4">
    <source>
        <dbReference type="Proteomes" id="UP000015105"/>
    </source>
</evidence>
<dbReference type="Gramene" id="AET2Gv20953600.11">
    <property type="protein sequence ID" value="AET2Gv20953600.11"/>
    <property type="gene ID" value="AET2Gv20953600"/>
</dbReference>
<dbReference type="Proteomes" id="UP000015105">
    <property type="component" value="Chromosome 2D"/>
</dbReference>
<name>A0A453CTD2_AEGTS</name>
<sequence>QIKFQLDARLATSMEEEATAMEQIIQEDKLALLVRKEKEATMGSIMEESRKLQKEAEENILLREQLLDRGHIIDIMQGEISSIHARVSKLKSALVTTSSSTNSSDKDDCKSASVDTDRPLGNDDNRNDLPQRSHAKDHTTSSDDDDDDDEWEVLEAN</sequence>
<reference evidence="4" key="2">
    <citation type="journal article" date="2017" name="Nat. Plants">
        <title>The Aegilops tauschii genome reveals multiple impacts of transposons.</title>
        <authorList>
            <person name="Zhao G."/>
            <person name="Zou C."/>
            <person name="Li K."/>
            <person name="Wang K."/>
            <person name="Li T."/>
            <person name="Gao L."/>
            <person name="Zhang X."/>
            <person name="Wang H."/>
            <person name="Yang Z."/>
            <person name="Liu X."/>
            <person name="Jiang W."/>
            <person name="Mao L."/>
            <person name="Kong X."/>
            <person name="Jiao Y."/>
            <person name="Jia J."/>
        </authorList>
    </citation>
    <scope>NUCLEOTIDE SEQUENCE [LARGE SCALE GENOMIC DNA]</scope>
    <source>
        <strain evidence="4">cv. AL8/78</strain>
    </source>
</reference>
<reference evidence="3" key="3">
    <citation type="journal article" date="2017" name="Nature">
        <title>Genome sequence of the progenitor of the wheat D genome Aegilops tauschii.</title>
        <authorList>
            <person name="Luo M.C."/>
            <person name="Gu Y.Q."/>
            <person name="Puiu D."/>
            <person name="Wang H."/>
            <person name="Twardziok S.O."/>
            <person name="Deal K.R."/>
            <person name="Huo N."/>
            <person name="Zhu T."/>
            <person name="Wang L."/>
            <person name="Wang Y."/>
            <person name="McGuire P.E."/>
            <person name="Liu S."/>
            <person name="Long H."/>
            <person name="Ramasamy R.K."/>
            <person name="Rodriguez J.C."/>
            <person name="Van S.L."/>
            <person name="Yuan L."/>
            <person name="Wang Z."/>
            <person name="Xia Z."/>
            <person name="Xiao L."/>
            <person name="Anderson O.D."/>
            <person name="Ouyang S."/>
            <person name="Liang Y."/>
            <person name="Zimin A.V."/>
            <person name="Pertea G."/>
            <person name="Qi P."/>
            <person name="Bennetzen J.L."/>
            <person name="Dai X."/>
            <person name="Dawson M.W."/>
            <person name="Muller H.G."/>
            <person name="Kugler K."/>
            <person name="Rivarola-Duarte L."/>
            <person name="Spannagl M."/>
            <person name="Mayer K.F.X."/>
            <person name="Lu F.H."/>
            <person name="Bevan M.W."/>
            <person name="Leroy P."/>
            <person name="Li P."/>
            <person name="You F.M."/>
            <person name="Sun Q."/>
            <person name="Liu Z."/>
            <person name="Lyons E."/>
            <person name="Wicker T."/>
            <person name="Salzberg S.L."/>
            <person name="Devos K.M."/>
            <person name="Dvorak J."/>
        </authorList>
    </citation>
    <scope>NUCLEOTIDE SEQUENCE [LARGE SCALE GENOMIC DNA]</scope>
    <source>
        <strain evidence="3">cv. AL8/78</strain>
    </source>
</reference>
<evidence type="ECO:0000313" key="3">
    <source>
        <dbReference type="EnsemblPlants" id="AET2Gv20953600.11"/>
    </source>
</evidence>
<feature type="region of interest" description="Disordered" evidence="2">
    <location>
        <begin position="93"/>
        <end position="157"/>
    </location>
</feature>
<feature type="coiled-coil region" evidence="1">
    <location>
        <begin position="35"/>
        <end position="65"/>
    </location>
</feature>
<keyword evidence="4" id="KW-1185">Reference proteome</keyword>